<name>A0A7D9JJ31_PARCT</name>
<dbReference type="SUPFAM" id="SSF56672">
    <property type="entry name" value="DNA/RNA polymerases"/>
    <property type="match status" value="1"/>
</dbReference>
<dbReference type="InterPro" id="IPR053134">
    <property type="entry name" value="RNA-dir_DNA_polymerase"/>
</dbReference>
<evidence type="ECO:0000313" key="2">
    <source>
        <dbReference type="EMBL" id="CAB4030446.1"/>
    </source>
</evidence>
<feature type="domain" description="Reverse transcriptase" evidence="1">
    <location>
        <begin position="163"/>
        <end position="258"/>
    </location>
</feature>
<dbReference type="CDD" id="cd01647">
    <property type="entry name" value="RT_LTR"/>
    <property type="match status" value="1"/>
</dbReference>
<accession>A0A7D9JJ31</accession>
<dbReference type="Gene3D" id="3.10.10.10">
    <property type="entry name" value="HIV Type 1 Reverse Transcriptase, subunit A, domain 1"/>
    <property type="match status" value="1"/>
</dbReference>
<gene>
    <name evidence="2" type="ORF">PACLA_8A072783</name>
</gene>
<dbReference type="InterPro" id="IPR000477">
    <property type="entry name" value="RT_dom"/>
</dbReference>
<dbReference type="PANTHER" id="PTHR24559:SF435">
    <property type="entry name" value="RIBONUCLEASE H"/>
    <property type="match status" value="1"/>
</dbReference>
<dbReference type="Pfam" id="PF00078">
    <property type="entry name" value="RVT_1"/>
    <property type="match status" value="1"/>
</dbReference>
<dbReference type="InterPro" id="IPR043502">
    <property type="entry name" value="DNA/RNA_pol_sf"/>
</dbReference>
<sequence length="258" mass="28842">MADGKIELSDARPSIAQIETPESAEISSIRSDLNKVLKLLDTGARKLGADPKLDKEGLCWYHTPFGTQASKCRQPCTYTAPGNDKPDHQSEPTNFRCFLRYILVLVDVANSCLVEAATSMIVPAQTSPFRSLSLNRISLAKPTNGFDTIFAEFPVVCKLRVTDPADFSARLAGCKNLSKIDLVRAYHQIPVPPEDVSKTAVIAQFCLLEFKRMPYGLRNAAQTFQQFMDEVCRDLEFVFVFIDDILVFSTTPDQHRHH</sequence>
<proteinExistence type="predicted"/>
<dbReference type="Gene3D" id="3.30.70.270">
    <property type="match status" value="1"/>
</dbReference>
<dbReference type="EMBL" id="CACRXK020016880">
    <property type="protein sequence ID" value="CAB4030446.1"/>
    <property type="molecule type" value="Genomic_DNA"/>
</dbReference>
<dbReference type="OrthoDB" id="6260718at2759"/>
<evidence type="ECO:0000313" key="3">
    <source>
        <dbReference type="Proteomes" id="UP001152795"/>
    </source>
</evidence>
<dbReference type="PANTHER" id="PTHR24559">
    <property type="entry name" value="TRANSPOSON TY3-I GAG-POL POLYPROTEIN"/>
    <property type="match status" value="1"/>
</dbReference>
<comment type="caution">
    <text evidence="2">The sequence shown here is derived from an EMBL/GenBank/DDBJ whole genome shotgun (WGS) entry which is preliminary data.</text>
</comment>
<keyword evidence="3" id="KW-1185">Reference proteome</keyword>
<dbReference type="AlphaFoldDB" id="A0A7D9JJ31"/>
<dbReference type="InterPro" id="IPR043128">
    <property type="entry name" value="Rev_trsase/Diguanyl_cyclase"/>
</dbReference>
<organism evidence="2 3">
    <name type="scientific">Paramuricea clavata</name>
    <name type="common">Red gorgonian</name>
    <name type="synonym">Violescent sea-whip</name>
    <dbReference type="NCBI Taxonomy" id="317549"/>
    <lineage>
        <taxon>Eukaryota</taxon>
        <taxon>Metazoa</taxon>
        <taxon>Cnidaria</taxon>
        <taxon>Anthozoa</taxon>
        <taxon>Octocorallia</taxon>
        <taxon>Malacalcyonacea</taxon>
        <taxon>Plexauridae</taxon>
        <taxon>Paramuricea</taxon>
    </lineage>
</organism>
<reference evidence="2" key="1">
    <citation type="submission" date="2020-04" db="EMBL/GenBank/DDBJ databases">
        <authorList>
            <person name="Alioto T."/>
            <person name="Alioto T."/>
            <person name="Gomez Garrido J."/>
        </authorList>
    </citation>
    <scope>NUCLEOTIDE SEQUENCE</scope>
    <source>
        <strain evidence="2">A484AB</strain>
    </source>
</reference>
<protein>
    <submittedName>
        <fullName evidence="2">Gag-pol poly</fullName>
    </submittedName>
</protein>
<evidence type="ECO:0000259" key="1">
    <source>
        <dbReference type="Pfam" id="PF00078"/>
    </source>
</evidence>
<dbReference type="Proteomes" id="UP001152795">
    <property type="component" value="Unassembled WGS sequence"/>
</dbReference>